<dbReference type="Gene3D" id="3.30.9.10">
    <property type="entry name" value="D-Amino Acid Oxidase, subunit A, domain 2"/>
    <property type="match status" value="1"/>
</dbReference>
<protein>
    <submittedName>
        <fullName evidence="3">FAD-binding oxidoreductase</fullName>
    </submittedName>
</protein>
<reference evidence="3" key="1">
    <citation type="submission" date="2020-03" db="EMBL/GenBank/DDBJ databases">
        <title>Genome of Pelagibius litoralis DSM 21314T.</title>
        <authorList>
            <person name="Wang G."/>
        </authorList>
    </citation>
    <scope>NUCLEOTIDE SEQUENCE</scope>
    <source>
        <strain evidence="3">DSM 21314</strain>
    </source>
</reference>
<gene>
    <name evidence="3" type="ORF">HBA54_17355</name>
</gene>
<evidence type="ECO:0000313" key="4">
    <source>
        <dbReference type="Proteomes" id="UP000761264"/>
    </source>
</evidence>
<dbReference type="Gene3D" id="3.50.50.60">
    <property type="entry name" value="FAD/NAD(P)-binding domain"/>
    <property type="match status" value="1"/>
</dbReference>
<accession>A0A967EZR1</accession>
<dbReference type="EMBL" id="JAAQPH010000013">
    <property type="protein sequence ID" value="NIA70374.1"/>
    <property type="molecule type" value="Genomic_DNA"/>
</dbReference>
<dbReference type="AlphaFoldDB" id="A0A967EZR1"/>
<dbReference type="PANTHER" id="PTHR13847:SF281">
    <property type="entry name" value="FAD DEPENDENT OXIDOREDUCTASE DOMAIN-CONTAINING PROTEIN"/>
    <property type="match status" value="1"/>
</dbReference>
<dbReference type="SUPFAM" id="SSF51905">
    <property type="entry name" value="FAD/NAD(P)-binding domain"/>
    <property type="match status" value="1"/>
</dbReference>
<evidence type="ECO:0000313" key="3">
    <source>
        <dbReference type="EMBL" id="NIA70374.1"/>
    </source>
</evidence>
<evidence type="ECO:0000259" key="2">
    <source>
        <dbReference type="Pfam" id="PF01266"/>
    </source>
</evidence>
<dbReference type="GO" id="GO:0016491">
    <property type="term" value="F:oxidoreductase activity"/>
    <property type="evidence" value="ECO:0007669"/>
    <property type="project" value="UniProtKB-KW"/>
</dbReference>
<dbReference type="PANTHER" id="PTHR13847">
    <property type="entry name" value="SARCOSINE DEHYDROGENASE-RELATED"/>
    <property type="match status" value="1"/>
</dbReference>
<sequence length="444" mass="47670">MTRVIRLPRDPGPAAWNELLLPAPPPRVLEADRTADWLVIGAGFAGLAAARRLTQLRGGDRIALVEAHRIGSGPAGRNSGFMIDLPHKLTSDNYAGVAEVDTTQTELNRAAIKFAAGAAEEYGLGPEAFCRSGKVNGAATKRGLAANAAYARHLASLGEPYELLDAAAMQELTGSEYYLGGVFTPGAAMIQPAMFVRGLAEGIAGRVAIFESSPVIGLHRQGADWRVESPRGSITAPRVILAVNGHVESFGYFRRRLVHIHLYASMTRALTAEQARRLGGARNWGITPADPIGSTVRRISGTSGDRIVIRNRVTYDPDMESDEVRLAAMGESHDRSVNQRFPQLNGIDMEYRWGGRLCLSLNDVPAFGEIDDGLFAACCQNGLGTTKGTVSGMLAADLAAQGNSPLAAKMAAFDAPRRLPPEPIAWLGANAALKWKEWRARREI</sequence>
<proteinExistence type="predicted"/>
<dbReference type="Proteomes" id="UP000761264">
    <property type="component" value="Unassembled WGS sequence"/>
</dbReference>
<dbReference type="RefSeq" id="WP_167226889.1">
    <property type="nucleotide sequence ID" value="NZ_JAAQPH010000013.1"/>
</dbReference>
<dbReference type="Pfam" id="PF01266">
    <property type="entry name" value="DAO"/>
    <property type="match status" value="1"/>
</dbReference>
<keyword evidence="4" id="KW-1185">Reference proteome</keyword>
<comment type="caution">
    <text evidence="3">The sequence shown here is derived from an EMBL/GenBank/DDBJ whole genome shotgun (WGS) entry which is preliminary data.</text>
</comment>
<evidence type="ECO:0000256" key="1">
    <source>
        <dbReference type="ARBA" id="ARBA00023002"/>
    </source>
</evidence>
<dbReference type="InterPro" id="IPR006076">
    <property type="entry name" value="FAD-dep_OxRdtase"/>
</dbReference>
<name>A0A967EZR1_9PROT</name>
<organism evidence="3 4">
    <name type="scientific">Pelagibius litoralis</name>
    <dbReference type="NCBI Taxonomy" id="374515"/>
    <lineage>
        <taxon>Bacteria</taxon>
        <taxon>Pseudomonadati</taxon>
        <taxon>Pseudomonadota</taxon>
        <taxon>Alphaproteobacteria</taxon>
        <taxon>Rhodospirillales</taxon>
        <taxon>Rhodovibrionaceae</taxon>
        <taxon>Pelagibius</taxon>
    </lineage>
</organism>
<keyword evidence="1" id="KW-0560">Oxidoreductase</keyword>
<dbReference type="GO" id="GO:0005737">
    <property type="term" value="C:cytoplasm"/>
    <property type="evidence" value="ECO:0007669"/>
    <property type="project" value="TreeGrafter"/>
</dbReference>
<dbReference type="InterPro" id="IPR036188">
    <property type="entry name" value="FAD/NAD-bd_sf"/>
</dbReference>
<feature type="domain" description="FAD dependent oxidoreductase" evidence="2">
    <location>
        <begin position="36"/>
        <end position="398"/>
    </location>
</feature>